<name>A0A5C6VAU3_9FLAO</name>
<reference evidence="2 3" key="1">
    <citation type="submission" date="2019-08" db="EMBL/GenBank/DDBJ databases">
        <title>Genome of Luteibaculum oceani JCM 18817.</title>
        <authorList>
            <person name="Bowman J.P."/>
        </authorList>
    </citation>
    <scope>NUCLEOTIDE SEQUENCE [LARGE SCALE GENOMIC DNA]</scope>
    <source>
        <strain evidence="2 3">JCM 18817</strain>
    </source>
</reference>
<feature type="signal peptide" evidence="1">
    <location>
        <begin position="1"/>
        <end position="20"/>
    </location>
</feature>
<evidence type="ECO:0000313" key="2">
    <source>
        <dbReference type="EMBL" id="TXC81990.1"/>
    </source>
</evidence>
<keyword evidence="3" id="KW-1185">Reference proteome</keyword>
<protein>
    <recommendedName>
        <fullName evidence="4">GLPGLI family protein</fullName>
    </recommendedName>
</protein>
<sequence length="210" mass="23973">MVKTVVFFVNLLVLTVLSFAQDQSFAVELQYSYSKTDSLNLIQQQFLPKGCILYGNDKRVVQKINFGMVSMIRIADAGSDSILNYVSAMGNKVWYKSPTPVEEKPFEIKLTDKKITKEAYTLDLAIGVNKGKKFPIYYLKGINTPLFPRFKHLAGVPLQYKLEGIEMGMDILVHILWYKNNIPNDLNTELPSGYRKATKEDFENFSGFFN</sequence>
<evidence type="ECO:0000256" key="1">
    <source>
        <dbReference type="SAM" id="SignalP"/>
    </source>
</evidence>
<comment type="caution">
    <text evidence="2">The sequence shown here is derived from an EMBL/GenBank/DDBJ whole genome shotgun (WGS) entry which is preliminary data.</text>
</comment>
<dbReference type="AlphaFoldDB" id="A0A5C6VAU3"/>
<feature type="chain" id="PRO_5023116965" description="GLPGLI family protein" evidence="1">
    <location>
        <begin position="21"/>
        <end position="210"/>
    </location>
</feature>
<dbReference type="RefSeq" id="WP_147013069.1">
    <property type="nucleotide sequence ID" value="NZ_VORB01000002.1"/>
</dbReference>
<proteinExistence type="predicted"/>
<evidence type="ECO:0008006" key="4">
    <source>
        <dbReference type="Google" id="ProtNLM"/>
    </source>
</evidence>
<organism evidence="2 3">
    <name type="scientific">Luteibaculum oceani</name>
    <dbReference type="NCBI Taxonomy" id="1294296"/>
    <lineage>
        <taxon>Bacteria</taxon>
        <taxon>Pseudomonadati</taxon>
        <taxon>Bacteroidota</taxon>
        <taxon>Flavobacteriia</taxon>
        <taxon>Flavobacteriales</taxon>
        <taxon>Luteibaculaceae</taxon>
        <taxon>Luteibaculum</taxon>
    </lineage>
</organism>
<gene>
    <name evidence="2" type="ORF">FRX97_02550</name>
</gene>
<dbReference type="EMBL" id="VORB01000002">
    <property type="protein sequence ID" value="TXC81990.1"/>
    <property type="molecule type" value="Genomic_DNA"/>
</dbReference>
<accession>A0A5C6VAU3</accession>
<keyword evidence="1" id="KW-0732">Signal</keyword>
<dbReference type="Proteomes" id="UP000321168">
    <property type="component" value="Unassembled WGS sequence"/>
</dbReference>
<evidence type="ECO:0000313" key="3">
    <source>
        <dbReference type="Proteomes" id="UP000321168"/>
    </source>
</evidence>